<feature type="region of interest" description="Disordered" evidence="23">
    <location>
        <begin position="1121"/>
        <end position="1141"/>
    </location>
</feature>
<keyword evidence="21" id="KW-0511">Multifunctional enzyme</keyword>
<dbReference type="Gene3D" id="3.40.50.300">
    <property type="entry name" value="P-loop containing nucleotide triphosphate hydrolases"/>
    <property type="match status" value="2"/>
</dbReference>
<keyword evidence="28" id="KW-1185">Reference proteome</keyword>
<keyword evidence="6" id="KW-0004">4Fe-4S</keyword>
<dbReference type="InterPro" id="IPR027417">
    <property type="entry name" value="P-loop_NTPase"/>
</dbReference>
<proteinExistence type="inferred from homology"/>
<dbReference type="PANTHER" id="PTHR43788">
    <property type="entry name" value="DNA2/NAM7 HELICASE FAMILY MEMBER"/>
    <property type="match status" value="1"/>
</dbReference>
<dbReference type="GO" id="GO:0005634">
    <property type="term" value="C:nucleus"/>
    <property type="evidence" value="ECO:0007669"/>
    <property type="project" value="UniProtKB-SubCell"/>
</dbReference>
<evidence type="ECO:0000256" key="13">
    <source>
        <dbReference type="ARBA" id="ARBA00022801"/>
    </source>
</evidence>
<feature type="compositionally biased region" description="Basic and acidic residues" evidence="23">
    <location>
        <begin position="1121"/>
        <end position="1134"/>
    </location>
</feature>
<evidence type="ECO:0000256" key="7">
    <source>
        <dbReference type="ARBA" id="ARBA00022705"/>
    </source>
</evidence>
<feature type="region of interest" description="Disordered" evidence="23">
    <location>
        <begin position="23"/>
        <end position="63"/>
    </location>
</feature>
<comment type="cofactor">
    <cofactor evidence="1">
        <name>[4Fe-4S] cluster</name>
        <dbReference type="ChEBI" id="CHEBI:49883"/>
    </cofactor>
</comment>
<dbReference type="OrthoDB" id="6513042at2759"/>
<dbReference type="InterPro" id="IPR014808">
    <property type="entry name" value="DNA_replication_fac_Dna2_N"/>
</dbReference>
<dbReference type="GO" id="GO:0051539">
    <property type="term" value="F:4 iron, 4 sulfur cluster binding"/>
    <property type="evidence" value="ECO:0007669"/>
    <property type="project" value="UniProtKB-KW"/>
</dbReference>
<dbReference type="InterPro" id="IPR047187">
    <property type="entry name" value="SF1_C_Upf1"/>
</dbReference>
<keyword evidence="14" id="KW-0347">Helicase</keyword>
<dbReference type="EC" id="3.6.4.12" evidence="4"/>
<dbReference type="Gene3D" id="3.90.320.10">
    <property type="match status" value="1"/>
</dbReference>
<evidence type="ECO:0000256" key="22">
    <source>
        <dbReference type="ARBA" id="ARBA00047995"/>
    </source>
</evidence>
<keyword evidence="11" id="KW-0255">Endonuclease</keyword>
<dbReference type="GO" id="GO:0006281">
    <property type="term" value="P:DNA repair"/>
    <property type="evidence" value="ECO:0007669"/>
    <property type="project" value="UniProtKB-KW"/>
</dbReference>
<evidence type="ECO:0000256" key="21">
    <source>
        <dbReference type="ARBA" id="ARBA00023268"/>
    </source>
</evidence>
<evidence type="ECO:0000256" key="8">
    <source>
        <dbReference type="ARBA" id="ARBA00022722"/>
    </source>
</evidence>
<keyword evidence="20" id="KW-0539">Nucleus</keyword>
<evidence type="ECO:0000256" key="15">
    <source>
        <dbReference type="ARBA" id="ARBA00022840"/>
    </source>
</evidence>
<dbReference type="InterPro" id="IPR041677">
    <property type="entry name" value="DNA2/NAM7_AAA_11"/>
</dbReference>
<protein>
    <recommendedName>
        <fullName evidence="5">DNA replication ATP-dependent helicase/nuclease DNA2</fullName>
        <ecNumber evidence="4">3.6.4.12</ecNumber>
    </recommendedName>
</protein>
<evidence type="ECO:0000256" key="10">
    <source>
        <dbReference type="ARBA" id="ARBA00022741"/>
    </source>
</evidence>
<evidence type="ECO:0000313" key="27">
    <source>
        <dbReference type="EMBL" id="THU76580.1"/>
    </source>
</evidence>
<evidence type="ECO:0000259" key="24">
    <source>
        <dbReference type="Pfam" id="PF08696"/>
    </source>
</evidence>
<dbReference type="AlphaFoldDB" id="A0A4S8KM16"/>
<evidence type="ECO:0000256" key="16">
    <source>
        <dbReference type="ARBA" id="ARBA00023004"/>
    </source>
</evidence>
<feature type="domain" description="DNA2/NAM7 helicase-like C-terminal" evidence="26">
    <location>
        <begin position="842"/>
        <end position="1060"/>
    </location>
</feature>
<evidence type="ECO:0000256" key="9">
    <source>
        <dbReference type="ARBA" id="ARBA00022723"/>
    </source>
</evidence>
<dbReference type="GO" id="GO:0016887">
    <property type="term" value="F:ATP hydrolysis activity"/>
    <property type="evidence" value="ECO:0007669"/>
    <property type="project" value="RHEA"/>
</dbReference>
<evidence type="ECO:0000256" key="14">
    <source>
        <dbReference type="ARBA" id="ARBA00022806"/>
    </source>
</evidence>
<dbReference type="Pfam" id="PF08696">
    <property type="entry name" value="Dna2"/>
    <property type="match status" value="1"/>
</dbReference>
<dbReference type="GO" id="GO:0046872">
    <property type="term" value="F:metal ion binding"/>
    <property type="evidence" value="ECO:0007669"/>
    <property type="project" value="UniProtKB-KW"/>
</dbReference>
<dbReference type="Pfam" id="PF13087">
    <property type="entry name" value="AAA_12"/>
    <property type="match status" value="1"/>
</dbReference>
<evidence type="ECO:0000256" key="23">
    <source>
        <dbReference type="SAM" id="MobiDB-lite"/>
    </source>
</evidence>
<dbReference type="InterPro" id="IPR041679">
    <property type="entry name" value="DNA2/NAM7-like_C"/>
</dbReference>
<dbReference type="GO" id="GO:0043139">
    <property type="term" value="F:5'-3' DNA helicase activity"/>
    <property type="evidence" value="ECO:0007669"/>
    <property type="project" value="TreeGrafter"/>
</dbReference>
<accession>A0A4S8KM16</accession>
<keyword evidence="16" id="KW-0408">Iron</keyword>
<dbReference type="GO" id="GO:0006260">
    <property type="term" value="P:DNA replication"/>
    <property type="evidence" value="ECO:0007669"/>
    <property type="project" value="UniProtKB-KW"/>
</dbReference>
<reference evidence="27 28" key="1">
    <citation type="journal article" date="2019" name="Nat. Ecol. Evol.">
        <title>Megaphylogeny resolves global patterns of mushroom evolution.</title>
        <authorList>
            <person name="Varga T."/>
            <person name="Krizsan K."/>
            <person name="Foldi C."/>
            <person name="Dima B."/>
            <person name="Sanchez-Garcia M."/>
            <person name="Sanchez-Ramirez S."/>
            <person name="Szollosi G.J."/>
            <person name="Szarkandi J.G."/>
            <person name="Papp V."/>
            <person name="Albert L."/>
            <person name="Andreopoulos W."/>
            <person name="Angelini C."/>
            <person name="Antonin V."/>
            <person name="Barry K.W."/>
            <person name="Bougher N.L."/>
            <person name="Buchanan P."/>
            <person name="Buyck B."/>
            <person name="Bense V."/>
            <person name="Catcheside P."/>
            <person name="Chovatia M."/>
            <person name="Cooper J."/>
            <person name="Damon W."/>
            <person name="Desjardin D."/>
            <person name="Finy P."/>
            <person name="Geml J."/>
            <person name="Haridas S."/>
            <person name="Hughes K."/>
            <person name="Justo A."/>
            <person name="Karasinski D."/>
            <person name="Kautmanova I."/>
            <person name="Kiss B."/>
            <person name="Kocsube S."/>
            <person name="Kotiranta H."/>
            <person name="LaButti K.M."/>
            <person name="Lechner B.E."/>
            <person name="Liimatainen K."/>
            <person name="Lipzen A."/>
            <person name="Lukacs Z."/>
            <person name="Mihaltcheva S."/>
            <person name="Morgado L.N."/>
            <person name="Niskanen T."/>
            <person name="Noordeloos M.E."/>
            <person name="Ohm R.A."/>
            <person name="Ortiz-Santana B."/>
            <person name="Ovrebo C."/>
            <person name="Racz N."/>
            <person name="Riley R."/>
            <person name="Savchenko A."/>
            <person name="Shiryaev A."/>
            <person name="Soop K."/>
            <person name="Spirin V."/>
            <person name="Szebenyi C."/>
            <person name="Tomsovsky M."/>
            <person name="Tulloss R.E."/>
            <person name="Uehling J."/>
            <person name="Grigoriev I.V."/>
            <person name="Vagvolgyi C."/>
            <person name="Papp T."/>
            <person name="Martin F.M."/>
            <person name="Miettinen O."/>
            <person name="Hibbett D.S."/>
            <person name="Nagy L.G."/>
        </authorList>
    </citation>
    <scope>NUCLEOTIDE SEQUENCE [LARGE SCALE GENOMIC DNA]</scope>
    <source>
        <strain evidence="27 28">CBS 962.96</strain>
    </source>
</reference>
<evidence type="ECO:0000256" key="20">
    <source>
        <dbReference type="ARBA" id="ARBA00023242"/>
    </source>
</evidence>
<dbReference type="Proteomes" id="UP000297245">
    <property type="component" value="Unassembled WGS sequence"/>
</dbReference>
<dbReference type="EMBL" id="ML180826">
    <property type="protein sequence ID" value="THU76580.1"/>
    <property type="molecule type" value="Genomic_DNA"/>
</dbReference>
<dbReference type="InterPro" id="IPR050534">
    <property type="entry name" value="Coronavir_polyprotein_1ab"/>
</dbReference>
<dbReference type="GO" id="GO:0004519">
    <property type="term" value="F:endonuclease activity"/>
    <property type="evidence" value="ECO:0007669"/>
    <property type="project" value="UniProtKB-KW"/>
</dbReference>
<evidence type="ECO:0000259" key="26">
    <source>
        <dbReference type="Pfam" id="PF13087"/>
    </source>
</evidence>
<evidence type="ECO:0000313" key="28">
    <source>
        <dbReference type="Proteomes" id="UP000297245"/>
    </source>
</evidence>
<evidence type="ECO:0000256" key="3">
    <source>
        <dbReference type="ARBA" id="ARBA00007913"/>
    </source>
</evidence>
<evidence type="ECO:0000256" key="6">
    <source>
        <dbReference type="ARBA" id="ARBA00022485"/>
    </source>
</evidence>
<organism evidence="27 28">
    <name type="scientific">Dendrothele bispora (strain CBS 962.96)</name>
    <dbReference type="NCBI Taxonomy" id="1314807"/>
    <lineage>
        <taxon>Eukaryota</taxon>
        <taxon>Fungi</taxon>
        <taxon>Dikarya</taxon>
        <taxon>Basidiomycota</taxon>
        <taxon>Agaricomycotina</taxon>
        <taxon>Agaricomycetes</taxon>
        <taxon>Agaricomycetidae</taxon>
        <taxon>Agaricales</taxon>
        <taxon>Agaricales incertae sedis</taxon>
        <taxon>Dendrothele</taxon>
    </lineage>
</organism>
<dbReference type="SUPFAM" id="SSF52540">
    <property type="entry name" value="P-loop containing nucleoside triphosphate hydrolases"/>
    <property type="match status" value="1"/>
</dbReference>
<feature type="domain" description="DNA2/NAM7 helicase helicase" evidence="25">
    <location>
        <begin position="721"/>
        <end position="813"/>
    </location>
</feature>
<keyword evidence="15" id="KW-0067">ATP-binding</keyword>
<comment type="catalytic activity">
    <reaction evidence="22">
        <text>ATP + H2O = ADP + phosphate + H(+)</text>
        <dbReference type="Rhea" id="RHEA:13065"/>
        <dbReference type="ChEBI" id="CHEBI:15377"/>
        <dbReference type="ChEBI" id="CHEBI:15378"/>
        <dbReference type="ChEBI" id="CHEBI:30616"/>
        <dbReference type="ChEBI" id="CHEBI:43474"/>
        <dbReference type="ChEBI" id="CHEBI:456216"/>
        <dbReference type="EC" id="3.6.4.12"/>
    </reaction>
</comment>
<keyword evidence="8" id="KW-0540">Nuclease</keyword>
<keyword evidence="17" id="KW-0411">Iron-sulfur</keyword>
<evidence type="ECO:0000256" key="4">
    <source>
        <dbReference type="ARBA" id="ARBA00012551"/>
    </source>
</evidence>
<evidence type="ECO:0000256" key="17">
    <source>
        <dbReference type="ARBA" id="ARBA00023014"/>
    </source>
</evidence>
<dbReference type="GO" id="GO:0003677">
    <property type="term" value="F:DNA binding"/>
    <property type="evidence" value="ECO:0007669"/>
    <property type="project" value="UniProtKB-KW"/>
</dbReference>
<keyword evidence="13" id="KW-0378">Hydrolase</keyword>
<comment type="similarity">
    <text evidence="3">Belongs to the DNA2/NAM7 helicase family.</text>
</comment>
<dbReference type="PANTHER" id="PTHR43788:SF8">
    <property type="entry name" value="DNA-BINDING PROTEIN SMUBP-2"/>
    <property type="match status" value="1"/>
</dbReference>
<keyword evidence="19" id="KW-0234">DNA repair</keyword>
<dbReference type="InterPro" id="IPR011604">
    <property type="entry name" value="PDDEXK-like_dom_sf"/>
</dbReference>
<keyword evidence="7" id="KW-0235">DNA replication</keyword>
<dbReference type="Pfam" id="PF13086">
    <property type="entry name" value="AAA_11"/>
    <property type="match status" value="1"/>
</dbReference>
<dbReference type="FunFam" id="3.40.50.300:FF:000789">
    <property type="entry name" value="DNA replication ATP-dependent helicase/nuclease DNA2"/>
    <property type="match status" value="1"/>
</dbReference>
<evidence type="ECO:0000256" key="18">
    <source>
        <dbReference type="ARBA" id="ARBA00023125"/>
    </source>
</evidence>
<comment type="subcellular location">
    <subcellularLocation>
        <location evidence="2">Nucleus</location>
    </subcellularLocation>
</comment>
<evidence type="ECO:0000256" key="1">
    <source>
        <dbReference type="ARBA" id="ARBA00001966"/>
    </source>
</evidence>
<gene>
    <name evidence="27" type="ORF">K435DRAFT_824540</name>
</gene>
<evidence type="ECO:0000256" key="5">
    <source>
        <dbReference type="ARBA" id="ARBA00021516"/>
    </source>
</evidence>
<keyword evidence="12" id="KW-0227">DNA damage</keyword>
<sequence length="1171" mass="130799">MGPFRHSAQEEADFMQDLLSGLDDSFRNTVPSPKPSPVKSKCNASPARKAPYHVTPVKKRDSGKCLPSPSQVFTAEDVDVAALLEGAEDWNWDVELSPKKETKKPDHVRETCTRCVVCAVSEGDTDGRFSKVRIAIDFLLLLEATGEYRSVSLQDDWVFTDVRVGDIINVLGEFTVRSQSSSTSPLSITISSKHNFLILHPDLLLTATSLSTASQCRRRPLLSSMIRSSTNVSPALVWGNLLHTVMQNCLSSGRWDERWVDEQIEEVVRDSLLDLVKINVNVETAIAEVKARAKGVHTFFERYLADEPKSEAVLTNTRAGRNQTSLLAISELLDVEEDIWSPTYGLKGKLDATVLTTISELAALSASPVLTHGPKPLEIKTGRALAGMEHRAQTMLYTLLAQERYGIDVSSGLLYYTQSEEVVQVPASRNELRGLILGRNDMAAYLMKRQRKGSVEPFLPATIDDERICKKCYSLDSCMLYRKAVENVEDHYSPIADAYSLKTSHLTPSQSAFFKEWEHLLSLEEQDIGRFRKELWTMGAAERETNGRCFSDMILDTSFNATPIKGLDLRDRIHSFTYRFTRAPRTATSSSFLNGSLDVNDPITVSVEPHFLGLARGFITQLTPTEVVVGVDHDLSLDRIRKRMDAFDSPSSSFNVPILFRIDREELHSGMGRIRDNLARLFYASGDTRRLELVVDLKSPSFNDDVPSLSLSQDVTCHSEHLNNNQKQAMDKVLRADDYALILGMPGTGKTTVIAAIIKTLVTMGKTVLLTSYTHSAVDTILLKLKDVDFSILRLGNTDKVHAQVREFTLANKRKPTTVEQLEHQLMTPPVVATTSARKGGLDVSLFRRLSDAHPHAVVDLVYQYRMNADIMLLSNTLIYSDRLRCGNTTVAEQSLVLKDRQFLDELVCRGSACELSDECEECWLKRLMSERCKAVFVDTDLVPAKDSRVGDLVQNEGEATLVCQITETLLRSGVTPDQIGIISPYRQQIKLLTQKLETRREGLEILTADKSQGRDKDCIIISMVRSNDDGHVGDLVKDWRRMNVSFTRARSKLIIIGSRKTLQSVQLLEEFFDLMQGRGWILKLPLRADIIHEGAFPKASGSPKRKYGLDDGVLTKAVGHGKENGEDVNEVKPSKRLKSGSGFQKISEDVLMKGRPILRDLMNDVKGSEI</sequence>
<dbReference type="CDD" id="cd18808">
    <property type="entry name" value="SF1_C_Upf1"/>
    <property type="match status" value="1"/>
</dbReference>
<evidence type="ECO:0000256" key="2">
    <source>
        <dbReference type="ARBA" id="ARBA00004123"/>
    </source>
</evidence>
<evidence type="ECO:0000259" key="25">
    <source>
        <dbReference type="Pfam" id="PF13086"/>
    </source>
</evidence>
<keyword evidence="18" id="KW-0238">DNA-binding</keyword>
<dbReference type="CDD" id="cd22318">
    <property type="entry name" value="DNA2_N-like"/>
    <property type="match status" value="1"/>
</dbReference>
<keyword evidence="10" id="KW-0547">Nucleotide-binding</keyword>
<feature type="domain" description="DNA replication factor Dna2 N-terminal" evidence="24">
    <location>
        <begin position="144"/>
        <end position="354"/>
    </location>
</feature>
<evidence type="ECO:0000256" key="19">
    <source>
        <dbReference type="ARBA" id="ARBA00023204"/>
    </source>
</evidence>
<dbReference type="GO" id="GO:0005524">
    <property type="term" value="F:ATP binding"/>
    <property type="evidence" value="ECO:0007669"/>
    <property type="project" value="UniProtKB-KW"/>
</dbReference>
<keyword evidence="9" id="KW-0479">Metal-binding</keyword>
<evidence type="ECO:0000256" key="12">
    <source>
        <dbReference type="ARBA" id="ARBA00022763"/>
    </source>
</evidence>
<evidence type="ECO:0000256" key="11">
    <source>
        <dbReference type="ARBA" id="ARBA00022759"/>
    </source>
</evidence>
<name>A0A4S8KM16_DENBC</name>